<organism evidence="2 3">
    <name type="scientific">Gordonia hankookensis</name>
    <dbReference type="NCBI Taxonomy" id="589403"/>
    <lineage>
        <taxon>Bacteria</taxon>
        <taxon>Bacillati</taxon>
        <taxon>Actinomycetota</taxon>
        <taxon>Actinomycetes</taxon>
        <taxon>Mycobacteriales</taxon>
        <taxon>Gordoniaceae</taxon>
        <taxon>Gordonia</taxon>
    </lineage>
</organism>
<accession>A0ABR7W7A4</accession>
<dbReference type="InterPro" id="IPR050712">
    <property type="entry name" value="NAD(P)H-dep_reductase"/>
</dbReference>
<dbReference type="Pfam" id="PF03358">
    <property type="entry name" value="FMN_red"/>
    <property type="match status" value="1"/>
</dbReference>
<dbReference type="PANTHER" id="PTHR30543">
    <property type="entry name" value="CHROMATE REDUCTASE"/>
    <property type="match status" value="1"/>
</dbReference>
<dbReference type="RefSeq" id="WP_190265569.1">
    <property type="nucleotide sequence ID" value="NZ_BAABAD010000003.1"/>
</dbReference>
<evidence type="ECO:0000259" key="1">
    <source>
        <dbReference type="Pfam" id="PF03358"/>
    </source>
</evidence>
<proteinExistence type="predicted"/>
<comment type="caution">
    <text evidence="2">The sequence shown here is derived from an EMBL/GenBank/DDBJ whole genome shotgun (WGS) entry which is preliminary data.</text>
</comment>
<evidence type="ECO:0000313" key="3">
    <source>
        <dbReference type="Proteomes" id="UP000602395"/>
    </source>
</evidence>
<dbReference type="Gene3D" id="3.40.50.360">
    <property type="match status" value="1"/>
</dbReference>
<dbReference type="InterPro" id="IPR029039">
    <property type="entry name" value="Flavoprotein-like_sf"/>
</dbReference>
<gene>
    <name evidence="2" type="ORF">IDF66_02165</name>
</gene>
<reference evidence="2 3" key="1">
    <citation type="submission" date="2020-09" db="EMBL/GenBank/DDBJ databases">
        <title>Novel species in genus Gordonia.</title>
        <authorList>
            <person name="Zhang G."/>
        </authorList>
    </citation>
    <scope>NUCLEOTIDE SEQUENCE [LARGE SCALE GENOMIC DNA]</scope>
    <source>
        <strain evidence="2 3">ON-33</strain>
    </source>
</reference>
<dbReference type="InterPro" id="IPR005025">
    <property type="entry name" value="FMN_Rdtase-like_dom"/>
</dbReference>
<sequence length="189" mass="19489">MSERNVEIVALVGSLRKGSINRQLAQVAADNAPAGVRVTIVEGLGDLPFYSEDHDPSIEAQAVLPEGVATLRETVGAADAVLLVTPEYNGTIPAVLKNAIDWLSRPYGAGAVSGKPIGVIGAALGRFAGTWSREDTRKSVGVAGGRVIEDVEVGVQTSTLGEHGVAAAEVVEQVVVAVNRLVDEVTVAA</sequence>
<dbReference type="PANTHER" id="PTHR30543:SF21">
    <property type="entry name" value="NAD(P)H-DEPENDENT FMN REDUCTASE LOT6"/>
    <property type="match status" value="1"/>
</dbReference>
<dbReference type="EMBL" id="JACWMS010000001">
    <property type="protein sequence ID" value="MBD1318376.1"/>
    <property type="molecule type" value="Genomic_DNA"/>
</dbReference>
<keyword evidence="3" id="KW-1185">Reference proteome</keyword>
<dbReference type="Proteomes" id="UP000602395">
    <property type="component" value="Unassembled WGS sequence"/>
</dbReference>
<name>A0ABR7W7A4_9ACTN</name>
<dbReference type="SUPFAM" id="SSF52218">
    <property type="entry name" value="Flavoproteins"/>
    <property type="match status" value="1"/>
</dbReference>
<protein>
    <submittedName>
        <fullName evidence="2">NAD(P)H-dependent oxidoreductase</fullName>
    </submittedName>
</protein>
<feature type="domain" description="NADPH-dependent FMN reductase-like" evidence="1">
    <location>
        <begin position="7"/>
        <end position="157"/>
    </location>
</feature>
<evidence type="ECO:0000313" key="2">
    <source>
        <dbReference type="EMBL" id="MBD1318376.1"/>
    </source>
</evidence>